<protein>
    <submittedName>
        <fullName evidence="3">Histidine kinase</fullName>
    </submittedName>
</protein>
<dbReference type="GO" id="GO:0016020">
    <property type="term" value="C:membrane"/>
    <property type="evidence" value="ECO:0007669"/>
    <property type="project" value="InterPro"/>
</dbReference>
<dbReference type="InterPro" id="IPR011110">
    <property type="entry name" value="Reg_prop"/>
</dbReference>
<comment type="caution">
    <text evidence="3">The sequence shown here is derived from an EMBL/GenBank/DDBJ whole genome shotgun (WGS) entry which is preliminary data.</text>
</comment>
<accession>A0A366B384</accession>
<dbReference type="Gene3D" id="2.130.10.10">
    <property type="entry name" value="YVTN repeat-like/Quinoprotein amine dehydrogenase"/>
    <property type="match status" value="3"/>
</dbReference>
<dbReference type="PANTHER" id="PTHR34220:SF7">
    <property type="entry name" value="SENSOR HISTIDINE KINASE YPDA"/>
    <property type="match status" value="1"/>
</dbReference>
<dbReference type="Pfam" id="PF07494">
    <property type="entry name" value="Reg_prop"/>
    <property type="match status" value="1"/>
</dbReference>
<proteinExistence type="predicted"/>
<dbReference type="InterPro" id="IPR050640">
    <property type="entry name" value="Bact_2-comp_sensor_kinase"/>
</dbReference>
<dbReference type="SUPFAM" id="SSF50998">
    <property type="entry name" value="Quinoprotein alcohol dehydrogenase-like"/>
    <property type="match status" value="1"/>
</dbReference>
<evidence type="ECO:0000256" key="1">
    <source>
        <dbReference type="SAM" id="Phobius"/>
    </source>
</evidence>
<reference evidence="3 4" key="1">
    <citation type="submission" date="2018-07" db="EMBL/GenBank/DDBJ databases">
        <title>Complete genome sequence of Flavobacterium psychrolimnae LMG 22018.</title>
        <authorList>
            <person name="Kim D.-U."/>
        </authorList>
    </citation>
    <scope>NUCLEOTIDE SEQUENCE [LARGE SCALE GENOMIC DNA]</scope>
    <source>
        <strain evidence="3 4">LMG 22018</strain>
    </source>
</reference>
<dbReference type="InterPro" id="IPR011047">
    <property type="entry name" value="Quinoprotein_ADH-like_sf"/>
</dbReference>
<dbReference type="OrthoDB" id="9809670at2"/>
<keyword evidence="3" id="KW-0418">Kinase</keyword>
<keyword evidence="3" id="KW-0808">Transferase</keyword>
<evidence type="ECO:0000313" key="4">
    <source>
        <dbReference type="Proteomes" id="UP000253676"/>
    </source>
</evidence>
<organism evidence="3 4">
    <name type="scientific">Flavobacterium psychrolimnae</name>
    <dbReference type="NCBI Taxonomy" id="249351"/>
    <lineage>
        <taxon>Bacteria</taxon>
        <taxon>Pseudomonadati</taxon>
        <taxon>Bacteroidota</taxon>
        <taxon>Flavobacteriia</taxon>
        <taxon>Flavobacteriales</taxon>
        <taxon>Flavobacteriaceae</taxon>
        <taxon>Flavobacterium</taxon>
    </lineage>
</organism>
<dbReference type="InterPro" id="IPR015943">
    <property type="entry name" value="WD40/YVTN_repeat-like_dom_sf"/>
</dbReference>
<keyword evidence="1" id="KW-0812">Transmembrane</keyword>
<feature type="domain" description="Signal transduction histidine kinase internal region" evidence="2">
    <location>
        <begin position="803"/>
        <end position="882"/>
    </location>
</feature>
<dbReference type="AlphaFoldDB" id="A0A366B384"/>
<dbReference type="InterPro" id="IPR013783">
    <property type="entry name" value="Ig-like_fold"/>
</dbReference>
<dbReference type="GO" id="GO:0000155">
    <property type="term" value="F:phosphorelay sensor kinase activity"/>
    <property type="evidence" value="ECO:0007669"/>
    <property type="project" value="InterPro"/>
</dbReference>
<keyword evidence="1" id="KW-1133">Transmembrane helix</keyword>
<name>A0A366B384_9FLAO</name>
<keyword evidence="4" id="KW-1185">Reference proteome</keyword>
<dbReference type="SUPFAM" id="SSF63829">
    <property type="entry name" value="Calcium-dependent phosphotriesterase"/>
    <property type="match status" value="1"/>
</dbReference>
<dbReference type="PANTHER" id="PTHR34220">
    <property type="entry name" value="SENSOR HISTIDINE KINASE YPDA"/>
    <property type="match status" value="1"/>
</dbReference>
<gene>
    <name evidence="3" type="ORF">DR980_03900</name>
</gene>
<evidence type="ECO:0000313" key="3">
    <source>
        <dbReference type="EMBL" id="RBN51562.1"/>
    </source>
</evidence>
<dbReference type="Gene3D" id="3.30.565.10">
    <property type="entry name" value="Histidine kinase-like ATPase, C-terminal domain"/>
    <property type="match status" value="1"/>
</dbReference>
<sequence>MRFLNKLILFFSLLFFPNLILGQYFPSKNYSTTDGLPNNAVRSLFLDSKNILWIGTENGVSRMENGSFSNLDETDGLGHNSCWDINQDRNGSMWFASYGGGISKYDGKKFTVFTTKNGLLADKTRKVFPFKNKMYVGTEQGVSIIDINTNKVVTPKVPPHKEDFISISFFEYKDEVYFATIFDGLFKIDESGSSPKNIPIFLHKNTYELTLYGSTLYSSNEGFIDKFFINDILKGKSSSVKFGKSMVWQYAKDKRNSIFAAAWGVYKPDGGLYKVENDKMLDVSEFYGIDSKVLLNVVYDKSKDILYVGSNDKGIYEVRLDKIIDYNLFDSKAVIDFENLEKQKLILHNKGLTILDSNKKISKIISLVDFKNFEVNFLNKANKVGTKQGIESRDFELDFTIPASGIEFYEIVKKNNSFWIGSNIGIFEINSLGNIINYLPKHSLKIGFTYNGKFIETITYAGTRLYDNVHSLVNKHFSKFKKNTPQYIVKILTNKDKTYLLSVFNGLYVYKNNQFHSYLAEGIWKEKKFKHIAINNKGQLILAAEFGNVFIVDDSKAFKILKTISKKEIVGNTILFLESYKNFILIGTEKGINLYKDGVVRLIDKEQGLKDATVTTSRIFDNQLWLGTKKGYYTINLNRLTAPQMTVSEIAVSSIAVNNIPISSSNYKWFRFNSKELICDYKDNSFSIDFIPKGHAFSNKLKFRYRLKSTNRWSPYSEKTNLFLPYLPYGTYNLEVEVFDSNAGKATIFKLLKIQIKSPFWMTWWFIALIILVVFNVLVYLIFKSKKKSREKAVIQKRIAETKLEALLSQMNPHFTFNAMNAIQDYIISNDIDNSLKYIGEFSQLIRKTLENSSKQTITIEEEVEYLKSYISIENMRFDNRIVTEFNIDNNVDVYHSKIPTMLLQPFVENVFVHAFNALHPAPKLTISFEMFSKNVMECKIIDNGMSLKALEKSKIHQSKGIQLTKERLSLLQNSNVNPIDIQFTENNGTTVTIRLTV</sequence>
<dbReference type="Pfam" id="PF06580">
    <property type="entry name" value="His_kinase"/>
    <property type="match status" value="1"/>
</dbReference>
<dbReference type="Gene3D" id="2.60.40.10">
    <property type="entry name" value="Immunoglobulins"/>
    <property type="match status" value="1"/>
</dbReference>
<dbReference type="InterPro" id="IPR010559">
    <property type="entry name" value="Sig_transdc_His_kin_internal"/>
</dbReference>
<dbReference type="Proteomes" id="UP000253676">
    <property type="component" value="Unassembled WGS sequence"/>
</dbReference>
<feature type="transmembrane region" description="Helical" evidence="1">
    <location>
        <begin position="761"/>
        <end position="783"/>
    </location>
</feature>
<evidence type="ECO:0000259" key="2">
    <source>
        <dbReference type="Pfam" id="PF06580"/>
    </source>
</evidence>
<dbReference type="InterPro" id="IPR036890">
    <property type="entry name" value="HATPase_C_sf"/>
</dbReference>
<keyword evidence="1" id="KW-0472">Membrane</keyword>
<dbReference type="EMBL" id="QNUX01000002">
    <property type="protein sequence ID" value="RBN51562.1"/>
    <property type="molecule type" value="Genomic_DNA"/>
</dbReference>